<feature type="region of interest" description="Disordered" evidence="7">
    <location>
        <begin position="4140"/>
        <end position="4162"/>
    </location>
</feature>
<comment type="cofactor">
    <cofactor evidence="1">
        <name>pantetheine 4'-phosphate</name>
        <dbReference type="ChEBI" id="CHEBI:47942"/>
    </cofactor>
</comment>
<keyword evidence="4" id="KW-0597">Phosphoprotein</keyword>
<accession>A0A193BZ48</accession>
<feature type="domain" description="Carrier" evidence="8">
    <location>
        <begin position="3854"/>
        <end position="3929"/>
    </location>
</feature>
<dbReference type="eggNOG" id="COG1020">
    <property type="taxonomic scope" value="Bacteria"/>
</dbReference>
<dbReference type="InterPro" id="IPR029063">
    <property type="entry name" value="SAM-dependent_MTases_sf"/>
</dbReference>
<evidence type="ECO:0000256" key="1">
    <source>
        <dbReference type="ARBA" id="ARBA00001957"/>
    </source>
</evidence>
<dbReference type="Pfam" id="PF08242">
    <property type="entry name" value="Methyltransf_12"/>
    <property type="match status" value="1"/>
</dbReference>
<dbReference type="SUPFAM" id="SSF47336">
    <property type="entry name" value="ACP-like"/>
    <property type="match status" value="6"/>
</dbReference>
<dbReference type="Gene3D" id="2.30.38.10">
    <property type="entry name" value="Luciferase, Domain 3"/>
    <property type="match status" value="6"/>
</dbReference>
<dbReference type="PROSITE" id="PS50075">
    <property type="entry name" value="CARRIER"/>
    <property type="match status" value="6"/>
</dbReference>
<reference evidence="9 10" key="1">
    <citation type="journal article" date="2015" name="Genome Announc.">
        <title>Draft Genome Sequence of Norvancomycin-Producing Strain Amycolatopsis orientalis CPCC200066.</title>
        <authorList>
            <person name="Lei X."/>
            <person name="Yuan F."/>
            <person name="Shi Y."/>
            <person name="Li X."/>
            <person name="Wang L."/>
            <person name="Hong B."/>
        </authorList>
    </citation>
    <scope>NUCLEOTIDE SEQUENCE [LARGE SCALE GENOMIC DNA]</scope>
    <source>
        <strain evidence="9 10">B-37</strain>
    </source>
</reference>
<feature type="domain" description="Carrier" evidence="8">
    <location>
        <begin position="6903"/>
        <end position="6977"/>
    </location>
</feature>
<evidence type="ECO:0000256" key="4">
    <source>
        <dbReference type="ARBA" id="ARBA00022553"/>
    </source>
</evidence>
<dbReference type="PANTHER" id="PTHR45527">
    <property type="entry name" value="NONRIBOSOMAL PEPTIDE SYNTHETASE"/>
    <property type="match status" value="1"/>
</dbReference>
<dbReference type="SMART" id="SM00823">
    <property type="entry name" value="PKS_PP"/>
    <property type="match status" value="6"/>
</dbReference>
<dbReference type="InterPro" id="IPR001242">
    <property type="entry name" value="Condensation_dom"/>
</dbReference>
<dbReference type="FunFam" id="3.40.50.980:FF:000001">
    <property type="entry name" value="Non-ribosomal peptide synthetase"/>
    <property type="match status" value="4"/>
</dbReference>
<evidence type="ECO:0000313" key="9">
    <source>
        <dbReference type="EMBL" id="ANN17502.1"/>
    </source>
</evidence>
<dbReference type="EMBL" id="CP016174">
    <property type="protein sequence ID" value="ANN17502.1"/>
    <property type="molecule type" value="Genomic_DNA"/>
</dbReference>
<keyword evidence="10" id="KW-1185">Reference proteome</keyword>
<dbReference type="InterPro" id="IPR006162">
    <property type="entry name" value="Ppantetheine_attach_site"/>
</dbReference>
<dbReference type="GO" id="GO:0031177">
    <property type="term" value="F:phosphopantetheine binding"/>
    <property type="evidence" value="ECO:0007669"/>
    <property type="project" value="InterPro"/>
</dbReference>
<dbReference type="FunFam" id="1.10.1200.10:FF:000016">
    <property type="entry name" value="Non-ribosomal peptide synthase"/>
    <property type="match status" value="1"/>
</dbReference>
<dbReference type="Pfam" id="PF00550">
    <property type="entry name" value="PP-binding"/>
    <property type="match status" value="6"/>
</dbReference>
<dbReference type="FunFam" id="3.40.50.12780:FF:000012">
    <property type="entry name" value="Non-ribosomal peptide synthetase"/>
    <property type="match status" value="5"/>
</dbReference>
<dbReference type="InterPro" id="IPR020806">
    <property type="entry name" value="PKS_PP-bd"/>
</dbReference>
<feature type="domain" description="Carrier" evidence="8">
    <location>
        <begin position="5854"/>
        <end position="5928"/>
    </location>
</feature>
<evidence type="ECO:0000313" key="10">
    <source>
        <dbReference type="Proteomes" id="UP000093695"/>
    </source>
</evidence>
<feature type="domain" description="Carrier" evidence="8">
    <location>
        <begin position="944"/>
        <end position="1018"/>
    </location>
</feature>
<dbReference type="InterPro" id="IPR025110">
    <property type="entry name" value="AMP-bd_C"/>
</dbReference>
<dbReference type="InterPro" id="IPR045851">
    <property type="entry name" value="AMP-bd_C_sf"/>
</dbReference>
<dbReference type="GO" id="GO:0008610">
    <property type="term" value="P:lipid biosynthetic process"/>
    <property type="evidence" value="ECO:0007669"/>
    <property type="project" value="UniProtKB-ARBA"/>
</dbReference>
<dbReference type="FunFam" id="3.30.300.30:FF:000010">
    <property type="entry name" value="Enterobactin synthetase component F"/>
    <property type="match status" value="2"/>
</dbReference>
<dbReference type="STRING" id="31958.SD37_18870"/>
<dbReference type="Gene3D" id="3.40.50.150">
    <property type="entry name" value="Vaccinia Virus protein VP39"/>
    <property type="match status" value="1"/>
</dbReference>
<keyword evidence="3" id="KW-0596">Phosphopantetheine</keyword>
<dbReference type="GO" id="GO:0043041">
    <property type="term" value="P:amino acid activation for nonribosomal peptide biosynthetic process"/>
    <property type="evidence" value="ECO:0007669"/>
    <property type="project" value="TreeGrafter"/>
</dbReference>
<feature type="domain" description="Carrier" evidence="8">
    <location>
        <begin position="1978"/>
        <end position="2052"/>
    </location>
</feature>
<dbReference type="CDD" id="cd19540">
    <property type="entry name" value="LCL_NRPS-like"/>
    <property type="match status" value="2"/>
</dbReference>
<dbReference type="GO" id="GO:0003824">
    <property type="term" value="F:catalytic activity"/>
    <property type="evidence" value="ECO:0007669"/>
    <property type="project" value="InterPro"/>
</dbReference>
<dbReference type="Proteomes" id="UP000093695">
    <property type="component" value="Chromosome"/>
</dbReference>
<dbReference type="NCBIfam" id="TIGR01733">
    <property type="entry name" value="AA-adenyl-dom"/>
    <property type="match status" value="6"/>
</dbReference>
<dbReference type="GO" id="GO:0072330">
    <property type="term" value="P:monocarboxylic acid biosynthetic process"/>
    <property type="evidence" value="ECO:0007669"/>
    <property type="project" value="UniProtKB-ARBA"/>
</dbReference>
<organism evidence="9 10">
    <name type="scientific">Amycolatopsis orientalis</name>
    <name type="common">Nocardia orientalis</name>
    <dbReference type="NCBI Taxonomy" id="31958"/>
    <lineage>
        <taxon>Bacteria</taxon>
        <taxon>Bacillati</taxon>
        <taxon>Actinomycetota</taxon>
        <taxon>Actinomycetes</taxon>
        <taxon>Pseudonocardiales</taxon>
        <taxon>Pseudonocardiaceae</taxon>
        <taxon>Amycolatopsis</taxon>
    </lineage>
</organism>
<proteinExistence type="inferred from homology"/>
<dbReference type="GO" id="GO:0017000">
    <property type="term" value="P:antibiotic biosynthetic process"/>
    <property type="evidence" value="ECO:0007669"/>
    <property type="project" value="UniProtKB-KW"/>
</dbReference>
<dbReference type="GO" id="GO:0009403">
    <property type="term" value="P:toxin biosynthetic process"/>
    <property type="evidence" value="ECO:0007669"/>
    <property type="project" value="UniProtKB-ARBA"/>
</dbReference>
<dbReference type="InterPro" id="IPR010071">
    <property type="entry name" value="AA_adenyl_dom"/>
</dbReference>
<evidence type="ECO:0000256" key="5">
    <source>
        <dbReference type="ARBA" id="ARBA00022737"/>
    </source>
</evidence>
<dbReference type="Gene3D" id="3.30.300.30">
    <property type="match status" value="7"/>
</dbReference>
<dbReference type="InterPro" id="IPR010060">
    <property type="entry name" value="NRPS_synth"/>
</dbReference>
<dbReference type="CDD" id="cd17646">
    <property type="entry name" value="A_NRPS_AB3403-like"/>
    <property type="match status" value="3"/>
</dbReference>
<dbReference type="GO" id="GO:0005829">
    <property type="term" value="C:cytosol"/>
    <property type="evidence" value="ECO:0007669"/>
    <property type="project" value="TreeGrafter"/>
</dbReference>
<dbReference type="InterPro" id="IPR023213">
    <property type="entry name" value="CAT-like_dom_sf"/>
</dbReference>
<dbReference type="Gene3D" id="3.30.559.30">
    <property type="entry name" value="Nonribosomal peptide synthetase, condensation domain"/>
    <property type="match status" value="8"/>
</dbReference>
<comment type="similarity">
    <text evidence="2">Belongs to the ATP-dependent AMP-binding enzyme family.</text>
</comment>
<dbReference type="Pfam" id="PF00501">
    <property type="entry name" value="AMP-binding"/>
    <property type="match status" value="6"/>
</dbReference>
<dbReference type="InterPro" id="IPR013217">
    <property type="entry name" value="Methyltransf_12"/>
</dbReference>
<dbReference type="PANTHER" id="PTHR45527:SF1">
    <property type="entry name" value="FATTY ACID SYNTHASE"/>
    <property type="match status" value="1"/>
</dbReference>
<feature type="domain" description="Carrier" evidence="8">
    <location>
        <begin position="4856"/>
        <end position="4931"/>
    </location>
</feature>
<dbReference type="NCBIfam" id="NF003417">
    <property type="entry name" value="PRK04813.1"/>
    <property type="match status" value="7"/>
</dbReference>
<protein>
    <submittedName>
        <fullName evidence="9">Non-ribosomal peptide synthetase</fullName>
    </submittedName>
</protein>
<gene>
    <name evidence="9" type="ORF">SD37_18870</name>
</gene>
<dbReference type="Pfam" id="PF13193">
    <property type="entry name" value="AMP-binding_C"/>
    <property type="match status" value="5"/>
</dbReference>
<dbReference type="InterPro" id="IPR036736">
    <property type="entry name" value="ACP-like_sf"/>
</dbReference>
<dbReference type="KEGG" id="aori:SD37_18870"/>
<evidence type="ECO:0000256" key="2">
    <source>
        <dbReference type="ARBA" id="ARBA00006432"/>
    </source>
</evidence>
<dbReference type="CDD" id="cd05930">
    <property type="entry name" value="A_NRPS"/>
    <property type="match status" value="2"/>
</dbReference>
<dbReference type="CDD" id="cd02440">
    <property type="entry name" value="AdoMet_MTases"/>
    <property type="match status" value="1"/>
</dbReference>
<dbReference type="InterPro" id="IPR009081">
    <property type="entry name" value="PP-bd_ACP"/>
</dbReference>
<keyword evidence="5" id="KW-0677">Repeat</keyword>
<dbReference type="FunFam" id="2.30.38.10:FF:000001">
    <property type="entry name" value="Non-ribosomal peptide synthetase PvdI"/>
    <property type="match status" value="6"/>
</dbReference>
<dbReference type="PROSITE" id="PS00455">
    <property type="entry name" value="AMP_BINDING"/>
    <property type="match status" value="6"/>
</dbReference>
<dbReference type="Gene3D" id="3.40.50.980">
    <property type="match status" value="12"/>
</dbReference>
<evidence type="ECO:0000259" key="8">
    <source>
        <dbReference type="PROSITE" id="PS50075"/>
    </source>
</evidence>
<dbReference type="PROSITE" id="PS00012">
    <property type="entry name" value="PHOSPHOPANTETHEINE"/>
    <property type="match status" value="5"/>
</dbReference>
<dbReference type="SUPFAM" id="SSF53335">
    <property type="entry name" value="S-adenosyl-L-methionine-dependent methyltransferases"/>
    <property type="match status" value="1"/>
</dbReference>
<dbReference type="NCBIfam" id="NF004282">
    <property type="entry name" value="PRK05691.1"/>
    <property type="match status" value="12"/>
</dbReference>
<sequence length="7437" mass="802012">MNRGFPLTPAQQGIWLAQQLDPADPVYTIGWVAELRGDIEVARLADAVRRAVAEAECLHVTVEVENGEPRQLPAAPADVAVLDFTGEPDPEAAADAWARAELAVVADLGRGPLTAHTLLILAEDRVRWFQRYHHLVMDAHGQAVLTRRAAALYAGTAEEVDWPLAGLIEADYDGKADQAYWLGELTGRPNPVRLLERASSGPVRLRRHSWELPAAKTGGLRKFALDAGTRLSRVAIAAVAAYAHRVTGAEDLVLGLPVTARTTRALREQPGMVSNVLPLRLTVRPETTPSALVAQVAEKVSALLAHSRYRGEDLARELGASGGVHELVGLSVNFMAVDAELAFGDAKATVHNLELGPISDVAIAVYDAGEGRGLRFDFDADAAVSSDAELAEHRRRFATVLDGLVERPELPLAAIDLLSAAERAEVLELGTATAESPEVSWPEAFDRVVARKPDAEAVVCEGVRLTYAEVDAAANRLARLLRNRGVGDEDVVAVAMPRSADLVVALLAVMKAGAAYLPLDLDHPEERIAYMLSHAGAGIVVSTREEAAQLPSSVDAERILLDDAAIAGELAALDPSTVDVSGIALSRAAYVIYTSGSTGRPKGVVLSHDGIGSLISTATERIGIGGDSRVVQFASTGFDVTVWDLVMSLCVGGTLIVVPSHRRVAGVELTGYIAAHEATHMILPPSLVAALPPDCELPKGAVLIVGTETVPPELIARWAEDLKVVAAYGLTEATVNSTLWAAEPGWSGPIPIGRPDPNTRCYVLDTALRPVPVGVEGELYVGGRGLARGYAGRPGLSAERFVADPFAGGGARMYRTGDRVRWRADGNLDFLGRTDHQVKIRGFRIEPGEIESALAACAGVERIAVVPREVKPGDRRLVAYVVPEADGSPSLLKDLRTHAESALPHYMVPSAFVELDRLPIMPNGKLDRTSLPLPDFGAAATGRAPRTERERILCDVVARVLGLPSAGADDDFFSLGGDSILSIRLVLGAAEQGLAITPRQVFQHRTPEALAACAGIVAGESTVDERPLLALTGAERATLAEYADVLPVTPLQEGFFFHAEFEGGSAADIYTVQEVLDLEGPVDAAALRRSAQALLDRYPSLRSGFRQLDGGQVVQVVTHHAELPWREVAAEDAEEAFEADRSRRFDFARPPLLRATFTRLAEDRAKLALTFHHILADGWSVVVLLRELLAGYAGADAPGPGPDPRADHLRRLASRDHEVSREAWRTALSGVDEPTRLIEAPAAAGRRPSRVHLNLGARATAGVAAMARAHGLTLGTVLHGAWGLLLGGLTGREDVLFGSTVSGRDTGAAGLESAVGLYINTVPVRLRWSAAEPVASVLRRLQDEQSALLDHQHLGLGELQRIAGAGQEELFDTLVVVENFPRDDERVDPSGALRLTGVEVVDAVHFPVAVVVAPGEDLEFSLKFDAARIDAVAAGQLAERFARLLETLTANPELPVAAVDLLSPAERGRLADLNATAHPVPEHTLAGAFAEQVAKTPSATAVLFKDTELSYADLDARAEALARTLRSRGAGPGEVVAAAVPRSAELMVALLGVLKAGAAYLPIDLDYPADRVGYMLADSGARLIVSEPGTASRIPDADGLTRVSVTDEPVTGDVQGEPAKADDAAYLIYTSGSTGRPKGVAVTHRAIVNRLAWMQHEYRLTASDRVLQKTPSSFDVSVWEFFWALCEGAAVVLAEPDGHRDPAYLARVIRDREITTLHFVPSMLAAFLGSEDVTDDLGWTRSLRRVFSSGEALAGEIAARWRSLTGVPLHNLYGPTEAAVDVTFFATTGSEGTTVPIGRPVWNTRLHVLDGYLRPVPDGVAGELYLAGVQLARGYHGRPSLTAERFVADPFGEPGQRLYRTGDLVRRRADGEIEYLGRTDRQVKIRGNRIELGEIEAVLATLPEVTAATVVAKDGTLVGYVTGDANVERLRAAVTEALPAPMVPQAFVVLDEFPLTPSGKLDVRALPAPESGTRVAAASGNEQERALARIFADVLGLDAVDVHGDFFLLGGDSISSIAVSSRARRAGFELSPKDVFALRTPAALAATGTRAEPGPVADAEGVGALPLLPEVLRLRELGSAVQPESVVLTVPSGADVETLAAALQLVLDHHDGLRLALTRVASVLWSLEVRPQGTVQATDLLRRATGSIEDGYREVVGRLTDGLLQAVWFDEPGRLLLVAHPVLLDARSWPTLAADLALAWRTVTAGDASAFTPVETSLRTIARRITTNAQDPALLGEIDHWAATLAPGAFEVPTTGEVTERRITLSTEDSRALVGPLPAAVHGDVTDVLLAALKAAVDGDLLVDVHERVADAPRTVGALTSVRPVRLTATGAPPAMLKAVKETVRATPGGYGPLRYLNAQTVPLFTGLARPRIALRYDGRVPAGPGEWQFGGHVAVPPPGDHVLRIGVACEDTEDGPRLTATFAGPAGALALADRWAAALAELAAADTAEPAGLTPSDLELVSLTQEEIARVERSSPVPVADIWPLSPLQEGLFFHSSYNSDRVDIYTIQEAIDFDHRLDAVRLRAAVAALLRRIPSLGAGFTSEGLRGPVQFVAADVEPPLSEVDLSKLPEDEQRTRLEDLMAEDRATRFDLGSPPLFRMKLVRLGGGRDRVVLNRHLLLWDGWSAWLVIEQLFALYDLGGDDRTLPTPGSYVDFLRWLDRQDIETATSAWREALSGLAEPTVIGPDGQDLVPATPVNLDTALPGELSRGLREQARRHGLTVNSVLNAAWGVVLSTMTGRHDVVFGAAVAGRPAAVPDIENTIGLFLNTVPTRVRLDAGESVLDLVRRLQSERMDLTPYEFMSLGVLQREAGHRVLFDTLFVLRNADGDERRDGLRHRHGITDLLNIDATHYPLTLVVTPGEELRITLSYRDDVIDAAQAASVLGRFTSLVEQIVDDPAKPVSALATVSTEDLAALEAGWAEAEHPVIEDTIADLLAVQAERTPDATALVFGEEQLTYAELDARINRMARLLLAKGAAPEQVIALGLPRSIDMVVALFAVLRTGAAYLPLELDYPADRLAVMLEDAAPLCLVSTKDVSATLPGAAPRVLVDDHEDRAFGDGPISDAERPLFARGRANRMEHPAYVIYTSGSTGKPKGVVTPYRGLTNMQLNHQGAIFAPAIASAGGRRLRIAHTVSFAFDMSWEELLWLVEGHEVHVCDEELRRDARALVAYCDEHEVDVVNVTPTYAHLLIEEGLLEDGDGRHRPALVLLGGEAVSESVWNRLRDTDGTYGYNLYGPTEYTINTLGGGTTDSDTPTVGKPIWNTRAYIVDAWLRPVPDGVAGELYIAGEGLARGYLGRPGLTAERFVADPFSGGGGRMYRTGDLVRRRPDGNLDFLGRTDDQVKIRGYRVELGEIETALSRYPEVAQAAVIARPDPSAPGLQRLIGYVVPAELSGDARAEAEADQVGEWRQIYSDEYTEIPTALFTEDFAGWDSSYDGEPIPLEHMREWRRATVDRIAELKPERVLEIGVGTGLLMGQIAPLAREYWGTDLAAPVIAKLNRELERDPALAAKVNLRAQPAHVFDGLPAGRFDTIVINSVIQYFPSVDYLTGVLTQALGLLAPGGALFVGDVRNLRLARAFHTAIQLTRADATSDVAQVRRAIERGAALEKELLIDPDYFTALARRLPGVAAQVRIKRARLHNELSRYRYDAVLVKEPAEVFSVAQAPRLSWDEVGSLAALEGYLAETEMLRVSRIPDARQLPEVEATRALDAGAPLVDVLARFRATEGVEPEDVHELGERLGYRVHTTWSLDGAFEAVFVHKGQTDALITDVHRPVSAGTNLAKYATSPTSARGGGELVRRLRDRLKTELPDYMVPAAFVTLGSLPLTDNGKLNVRALPDADPAVRLTESRPAETVEEETLCALFAEVLGLDGVGVEDNFFDLGGHSLLATRLISRARTELGAELAIRDLFEAPTVAELAARAGGGEPARPAVVRAERPERIPLSSAQRSLWLVDRMEPNAVAYNFPLTFRLRGDLDLAALRAALGDVLGRHEVLRTVIEEYDGEPCQRVLDAPEIPFAVEECAEATLDARVAELSRTPFDLAREIPVRLRVLRLGARDQVISLVLHHSATDEWSDRPFLGDLTSAYQARLGGEAPMWTDLPVQYADFALWQKDFLDQRGAGQVAFWADSLRGAPDELTLPLDRPRPLRPTGKGGKVKSPLSPELSAAVRALAAKAGASPFMVLQAAVAALLHRTGAGDDIPLGAPIAGRTDERLEQLVGFFVNTLVLRTDLSGEPTFAELLDRVREADLAAFSHGDLPFERVVEELNPPRVPGRTPLFQVMVGYHRQGGAHDVLGLPAEWFEMDTGMAKFDLHFTMVDDEHTATLMLEYAEDLADAATASRLLARLESLLDQVTTAPDRPVATLDVLVEDELTRVTEWNGTAREVPVTTLPELFEAQVVRTPDAVAVVFEGSELSYAELNARANRLARWLVEQGVGAESVVAVSLPRSIDLVVALYAVHKAGGAYLPVDSDYPADRIAFMLEDASPAVVLDELPGLDGYSPENLGRVVDPKSPAYVIYTSGSTGRPKGVVVPQSGIVNRLLWMQDEYGLTADDRVLQKTPSSFDVSVWEFFWPLITGATLVVAKPEGHKDPVYLAELIRTAGITTVHFVPSMLTLFLETAGCAGLRRVICSGEALPSELAARVDVPLYNLYGPTEAAVDVTAWRAGAETTPSVPIGRPVWNTRTYVLDARLNPVPPGVPGELYLAGVQLARGYLGRAGLTAERFVANPFDAGERMYRTGDLARWSADGVLEFLGRVDDQVKIRGFRVELGEVEAALTASGSVTRAVVVAREDRLVAYVVGSVDGLREAVAARLPEHMVPSAFVVLDEIPLTPNGKLDRKALPAPEFATIEGREPRDAREEALCALFADVLGVERVGIDDDFFALGGHSLLVMRLVSRISAGLDATVSVRDVFDAPTVAALAARLAEPIARPVLGAGRRPDVLPLSPAQQRLWFLYRLEGVTPTYNIPLAWRLRGDLDTDALRAAIGDVVDRHETLRTVFAEEEGVATQRILTDVRPEVAFVDAEDLPARLVAEAGRGFALDEELPIRATVFAVSPTEHVLLLVLHHVATDEWSQGPLMTDLATAYEARLAGEAPQWTELPVQYADYGLWQREMLDATASGHLEFWQETLAGLPDELALPSDRPRPAESSHRGGLVTFPIDASLSGRLREVARRHDVSMFMLAQAAVAALLHRLGAGDDIPLGAPSSGRTDERLEPLVGFFVNSLVLRTDLSGDPAFGDLLRRVRAADLAAFEHQDLPFERLVDAVNPERSLARHPLFQVMVVYLPESGDGLALSGLRAEQEHLAQGTAKFDLEFGFLENADGISGAIEYSADLFDHTTAEAIGRRLVAVLDQIAADPAIPVGALDVVDEDERGQLARWNDTAHDVPAATLPELFEAQVVRTPDAVAVVFEGSELSYAELNARANRLARWLVEQGVGAESVVAVSLPRSIDLVVALYAVHKAGGAYLPLDTDYPADRLAYMLEDAAPAVVLDELPGLDGHPDGNLGRVVDPKSPAYVIYTSGSTGRPKGVVVPHEGIVNRLLWMQDEYGLTADDRVLQKTPSSFDVSVWEFFWPLLTGATLVVAKPDGHRDPRYLESVIRDQRITTLHFVPSMLEAFLAEEPGWHGVRRVLCSGEALPPELAARVEVPLHNLYGPTEASVDVTSWEVVDGTVPIGRPVWNTRAYVLDARLQPVPPGVAGELYLAGAQLARGYLGRAGLTSERFVANPFDAGERMYRTGDLARWRADGALEYLGRIDDQVKLRGFRIELGEIESVLSQRVPARVVLREGRLVAYLAGSADVEDLRRLAESALPEYMVPSAFVVLDEFPLTPNGKLDRRALPAPDFAEAVSDDAPRTPREELLASLVAGVLGLERVGVHDDFFRLGGDSIVAMQLVGRVRSAGLLLSPRDVFRQRTVAALAEVSAVRLDAPSASSGKPLVELDDGERAEILEAAPDTAEVWPLTPLQAGLLFHATMDGDGPDVYTVQVSFDLHGLLDPDRLRDAAQALVDRHAVLRTGYRYLASGRPVALVARSVTVPWRFVETADAVEAELAHDRRRFDPAAAPVLRFLLLALPEGRHRLVFTHQHVLLDGWSVPQLFAELSQLYAGADPAPARQYRDHLAWLGDQDREAAESAWRQALDGLTEPTHLVPHDPQRVPALPERRTLELPERATAALAELARARGLTLNTLVQTAWGIVLGRLTGRADVVFGATVAGRPPELAGVERMIGLFINTLPVRIVLDPAEKLGALLDRVQDEQSGLIAHQHLGLADIQRGAGLGELFDTLMVFESYPGAEKDETGAGLRGEIVRHEDSTHYPLTWAVEPGTRLKLTAEYRADLFDDGLAERLPVAMERVLTAMVSDVDSRVGRVDILGEAELDRILREGNGTRLTVEPSTVAGLFEAQVRRSPGAVAVVSGDVSWTFAELNERANRLGRALVAHGVGPEDFVALALPRSADVLLAILAVHKAGAAYLPLDPDYPADRLAAMLADARPKVILTEPELLESLPRTGIETLALCALVTEDRQAHDLTDRDRIRPLDPEHPAYVIYTSGSTGTPKGVVVPHRGVVNLFHSHRATLHRPAVEATGKPQLRVGHAWSFSFDASWQPQLWLLDGHAVHIVDEETRRDPELLAAMIERDGFDFIEVTPSFFAQMADAGLLDGDRCPLAVIGVGGEAVPESLWRRLATLDGTEAFNLYGPTESTVDALVARIGDSGKPLVGRPVANTRAYVLDAALRPVPPGVTGELYIAGAGLARGYLGRAALTSERFVADPFGPAGARMYRTGDLARWTADGRLDFGGRADDQAKIRGFRIEPGEIEAVLERHEQVAQAVVLVREDRPRVKQLVAYVVSTVDRADLRRFAAEALPDYMVPAAFVTLDALPVLSNGKLDRKALPAPDYAELAGGRAPETVREKTLCALFAEVLDVPELGADDDFFALGGDSIVAMRLVSRARAAGLRITPHDVFAGRTVAALAEVAESLEDDGTVALTPIMHALRELGGPIAGYHQAALLRTPSGMTGAQLEAVLGAIVARHDMLRARLDRSVDGWVLRVADSVEVQVDRVDAGDGDLFALIERQAEPARARLDPDAGVMLSATWFDAGSSGPGRLLLMIHHLAVDGVSWRILLPDLASAWEAVALGRVPALSSVDTSFRRWSQALSTRKRDGELELWKSVLAGADPIPLDRSLDPARDVQGTVKKVALTLPAERTAPLLSRVPSALRATVNDVLLTGLALAVARWRRDEGRAVLVDVEGHGREEHLAGGADLSRTVGWFTSVVPVCLDLGELDLDDAFAGGPAAGVALERVRAHLDGLPDAGIGHGVLRYLDPRTGPELAKFAKPQIEFNYLGRIGVPEATDWSYAAEAEAAELGADDHMPVSHALTINALTEDRPGGPELGAHWSWPAAVLTEGSVRGLAEDWFAALDALTRRADSLDSSDTQKENKA</sequence>
<dbReference type="NCBIfam" id="TIGR01720">
    <property type="entry name" value="NRPS-para261"/>
    <property type="match status" value="1"/>
</dbReference>
<dbReference type="CDD" id="cd19543">
    <property type="entry name" value="DCL_NRPS"/>
    <property type="match status" value="1"/>
</dbReference>
<dbReference type="SUPFAM" id="SSF56801">
    <property type="entry name" value="Acetyl-CoA synthetase-like"/>
    <property type="match status" value="6"/>
</dbReference>
<dbReference type="Pfam" id="PF00668">
    <property type="entry name" value="Condensation"/>
    <property type="match status" value="7"/>
</dbReference>
<keyword evidence="6" id="KW-0045">Antibiotic biosynthesis</keyword>
<name>A0A193BZ48_AMYOR</name>
<dbReference type="FunFam" id="1.10.1200.10:FF:000005">
    <property type="entry name" value="Nonribosomal peptide synthetase 1"/>
    <property type="match status" value="3"/>
</dbReference>
<dbReference type="Gene3D" id="1.10.1200.10">
    <property type="entry name" value="ACP-like"/>
    <property type="match status" value="6"/>
</dbReference>
<dbReference type="Gene3D" id="3.30.559.10">
    <property type="entry name" value="Chloramphenicol acetyltransferase-like domain"/>
    <property type="match status" value="8"/>
</dbReference>
<evidence type="ECO:0000256" key="3">
    <source>
        <dbReference type="ARBA" id="ARBA00022450"/>
    </source>
</evidence>
<dbReference type="FunFam" id="3.40.50.980:FF:000002">
    <property type="entry name" value="Enterobactin synthetase component F"/>
    <property type="match status" value="3"/>
</dbReference>
<evidence type="ECO:0000256" key="7">
    <source>
        <dbReference type="SAM" id="MobiDB-lite"/>
    </source>
</evidence>
<evidence type="ECO:0000256" key="6">
    <source>
        <dbReference type="ARBA" id="ARBA00023194"/>
    </source>
</evidence>
<dbReference type="InterPro" id="IPR000873">
    <property type="entry name" value="AMP-dep_synth/lig_dom"/>
</dbReference>
<dbReference type="InterPro" id="IPR020845">
    <property type="entry name" value="AMP-binding_CS"/>
</dbReference>
<dbReference type="SUPFAM" id="SSF52777">
    <property type="entry name" value="CoA-dependent acyltransferases"/>
    <property type="match status" value="16"/>
</dbReference>